<name>A0A0P9EZ22_RHOGW</name>
<dbReference type="Pfam" id="PF23544">
    <property type="entry name" value="AtuA_ferredoxin"/>
    <property type="match status" value="1"/>
</dbReference>
<organism evidence="3 4">
    <name type="scientific">Rhodotorula graminis (strain WP1)</name>
    <dbReference type="NCBI Taxonomy" id="578459"/>
    <lineage>
        <taxon>Eukaryota</taxon>
        <taxon>Fungi</taxon>
        <taxon>Dikarya</taxon>
        <taxon>Basidiomycota</taxon>
        <taxon>Pucciniomycotina</taxon>
        <taxon>Microbotryomycetes</taxon>
        <taxon>Sporidiobolales</taxon>
        <taxon>Sporidiobolaceae</taxon>
        <taxon>Rhodotorula</taxon>
    </lineage>
</organism>
<evidence type="ECO:0000313" key="3">
    <source>
        <dbReference type="EMBL" id="KPV72481.1"/>
    </source>
</evidence>
<evidence type="ECO:0000259" key="2">
    <source>
        <dbReference type="Pfam" id="PF23544"/>
    </source>
</evidence>
<protein>
    <recommendedName>
        <fullName evidence="5">DUF1446-domain-containing protein</fullName>
    </recommendedName>
</protein>
<dbReference type="RefSeq" id="XP_018268530.1">
    <property type="nucleotide sequence ID" value="XM_018413628.1"/>
</dbReference>
<dbReference type="InterPro" id="IPR056362">
    <property type="entry name" value="AtuA-like_ferredoxin_dom"/>
</dbReference>
<feature type="domain" description="Acyclic terpene utilisation N-terminal" evidence="1">
    <location>
        <begin position="11"/>
        <end position="451"/>
    </location>
</feature>
<dbReference type="AlphaFoldDB" id="A0A0P9EZ22"/>
<sequence length="605" mass="66524">MPPSTARRPLRTAGCSGSCMDRRDALARLAKLPDLDMIHGDWLSEYNMSARAGDQLDHSDAFEASLLEALEPALANLAKNSIRFVCNAGASSTRQLADLVDKTARAQGLDLSVAWISGDEVWDKLAEDIKKDPRGFTSLTTETGIQDWGHAPVYAQAYLGGFGIAAALERGADIIICGRVADASPLIGAAAWWHGWTHDSLDELAGAFIGGHLTECSNYVTGGNYSGFKQLQGRWAYLGYPLADIHADGSSVIMLEPDQAGLVDVGTCSAQLLYEIQGPLYYNSDVVADLRTVQFEQVGENQVRVFGARGLRPPPTTKVGITARGGFQAEFRYFLCGLDILEKAAMLEAQVRASLPDLDAFSLLKFTVTGTPGVSPESQDEATVEFRIFGQAREADTLKPANFARPIIDQIMQGYPGSTCGADTRMAVPKPFYEYFVTLMPQDRIEHRAHLLKSSETIDIPPPTITEPFVRQQESYDPRDPQPLSTYGETTRGPLGWIVHARSGDKGSDSNVGFFVRHDDEFPWLKDLLTIDKVKELLGRDASRAKRIDRFELPHLKAVHFLLKDHLDRGVASTSSYDCLGKNVAEYLRCKHVDLPQKFLERGKI</sequence>
<dbReference type="OrthoDB" id="10265871at2759"/>
<proteinExistence type="predicted"/>
<dbReference type="STRING" id="578459.A0A0P9EZ22"/>
<dbReference type="Proteomes" id="UP000053890">
    <property type="component" value="Unassembled WGS sequence"/>
</dbReference>
<dbReference type="EMBL" id="KQ474087">
    <property type="protein sequence ID" value="KPV72481.1"/>
    <property type="molecule type" value="Genomic_DNA"/>
</dbReference>
<dbReference type="PANTHER" id="PTHR47585">
    <property type="match status" value="1"/>
</dbReference>
<gene>
    <name evidence="3" type="ORF">RHOBADRAFT_39536</name>
</gene>
<evidence type="ECO:0000259" key="1">
    <source>
        <dbReference type="Pfam" id="PF07287"/>
    </source>
</evidence>
<accession>A0A0P9EZ22</accession>
<dbReference type="PANTHER" id="PTHR47585:SF2">
    <property type="entry name" value="DUF1446 DOMAIN PROTEIN (AFU_ORTHOLOGUE AFUA_6G11420)"/>
    <property type="match status" value="1"/>
</dbReference>
<feature type="domain" description="AtuA-like ferredoxin-fold" evidence="2">
    <location>
        <begin position="495"/>
        <end position="593"/>
    </location>
</feature>
<evidence type="ECO:0008006" key="5">
    <source>
        <dbReference type="Google" id="ProtNLM"/>
    </source>
</evidence>
<dbReference type="InterPro" id="IPR010839">
    <property type="entry name" value="AtuA_N"/>
</dbReference>
<dbReference type="OMA" id="DWMSEYN"/>
<dbReference type="Pfam" id="PF07287">
    <property type="entry name" value="AtuA"/>
    <property type="match status" value="1"/>
</dbReference>
<dbReference type="GeneID" id="28974077"/>
<keyword evidence="4" id="KW-1185">Reference proteome</keyword>
<reference evidence="3 4" key="1">
    <citation type="journal article" date="2015" name="Front. Microbiol.">
        <title>Genome sequence of the plant growth promoting endophytic yeast Rhodotorula graminis WP1.</title>
        <authorList>
            <person name="Firrincieli A."/>
            <person name="Otillar R."/>
            <person name="Salamov A."/>
            <person name="Schmutz J."/>
            <person name="Khan Z."/>
            <person name="Redman R.S."/>
            <person name="Fleck N.D."/>
            <person name="Lindquist E."/>
            <person name="Grigoriev I.V."/>
            <person name="Doty S.L."/>
        </authorList>
    </citation>
    <scope>NUCLEOTIDE SEQUENCE [LARGE SCALE GENOMIC DNA]</scope>
    <source>
        <strain evidence="3 4">WP1</strain>
    </source>
</reference>
<evidence type="ECO:0000313" key="4">
    <source>
        <dbReference type="Proteomes" id="UP000053890"/>
    </source>
</evidence>